<evidence type="ECO:0000313" key="15">
    <source>
        <dbReference type="Proteomes" id="UP000199322"/>
    </source>
</evidence>
<dbReference type="SMART" id="SM00493">
    <property type="entry name" value="TOPRIM"/>
    <property type="match status" value="1"/>
</dbReference>
<proteinExistence type="inferred from homology"/>
<dbReference type="Gene3D" id="1.10.460.10">
    <property type="entry name" value="Topoisomerase I, domain 2"/>
    <property type="match status" value="1"/>
</dbReference>
<evidence type="ECO:0000256" key="2">
    <source>
        <dbReference type="ARBA" id="ARBA00009446"/>
    </source>
</evidence>
<feature type="site" description="Interaction with DNA" evidence="10">
    <location>
        <position position="146"/>
    </location>
</feature>
<dbReference type="InterPro" id="IPR013825">
    <property type="entry name" value="Topo_IA_cen_sub2"/>
</dbReference>
<keyword evidence="8 10" id="KW-0238">DNA-binding</keyword>
<keyword evidence="7 10" id="KW-0799">Topoisomerase</keyword>
<dbReference type="SUPFAM" id="SSF56712">
    <property type="entry name" value="Prokaryotic type I DNA topoisomerase"/>
    <property type="match status" value="1"/>
</dbReference>
<feature type="domain" description="Toprim" evidence="11">
    <location>
        <begin position="7"/>
        <end position="116"/>
    </location>
</feature>
<dbReference type="Pfam" id="PF01751">
    <property type="entry name" value="Toprim"/>
    <property type="match status" value="1"/>
</dbReference>
<dbReference type="PROSITE" id="PS52039">
    <property type="entry name" value="TOPO_IA_2"/>
    <property type="match status" value="1"/>
</dbReference>
<feature type="active site" description="O-(5'-phospho-DNA)-tyrosine intermediate" evidence="10">
    <location>
        <position position="299"/>
    </location>
</feature>
<evidence type="ECO:0000313" key="14">
    <source>
        <dbReference type="EMBL" id="TGG88467.1"/>
    </source>
</evidence>
<dbReference type="InterPro" id="IPR005733">
    <property type="entry name" value="TopoI_bac-type"/>
</dbReference>
<dbReference type="CDD" id="cd00186">
    <property type="entry name" value="TOP1Ac"/>
    <property type="match status" value="1"/>
</dbReference>
<dbReference type="PRINTS" id="PR00417">
    <property type="entry name" value="PRTPISMRASEI"/>
</dbReference>
<dbReference type="NCBIfam" id="TIGR01051">
    <property type="entry name" value="topA_bact"/>
    <property type="match status" value="1"/>
</dbReference>
<dbReference type="HAMAP" id="MF_00952">
    <property type="entry name" value="Topoisom_1_prok"/>
    <property type="match status" value="1"/>
</dbReference>
<protein>
    <recommendedName>
        <fullName evidence="10">DNA topoisomerase 1</fullName>
        <ecNumber evidence="10">5.6.2.1</ecNumber>
    </recommendedName>
    <alternativeName>
        <fullName evidence="10">DNA topoisomerase I</fullName>
    </alternativeName>
</protein>
<dbReference type="Gene3D" id="3.30.65.10">
    <property type="entry name" value="Bacterial Topoisomerase I, domain 1"/>
    <property type="match status" value="2"/>
</dbReference>
<dbReference type="SUPFAM" id="SSF57783">
    <property type="entry name" value="Zinc beta-ribbon"/>
    <property type="match status" value="2"/>
</dbReference>
<feature type="domain" description="Topo IA-type catalytic" evidence="12">
    <location>
        <begin position="132"/>
        <end position="554"/>
    </location>
</feature>
<dbReference type="InterPro" id="IPR013497">
    <property type="entry name" value="Topo_IA_cen"/>
</dbReference>
<dbReference type="SMART" id="SM00437">
    <property type="entry name" value="TOP1Ac"/>
    <property type="match status" value="1"/>
</dbReference>
<comment type="subunit">
    <text evidence="10">Monomer.</text>
</comment>
<dbReference type="CDD" id="cd03363">
    <property type="entry name" value="TOPRIM_TopoIA_TopoI"/>
    <property type="match status" value="1"/>
</dbReference>
<dbReference type="Gene3D" id="2.70.20.10">
    <property type="entry name" value="Topoisomerase I, domain 3"/>
    <property type="match status" value="1"/>
</dbReference>
<feature type="site" description="Interaction with DNA" evidence="10">
    <location>
        <position position="151"/>
    </location>
</feature>
<evidence type="ECO:0000256" key="8">
    <source>
        <dbReference type="ARBA" id="ARBA00023125"/>
    </source>
</evidence>
<dbReference type="RefSeq" id="WP_091402984.1">
    <property type="nucleotide sequence ID" value="NZ_FMYV01000002.1"/>
</dbReference>
<evidence type="ECO:0000259" key="12">
    <source>
        <dbReference type="PROSITE" id="PS52039"/>
    </source>
</evidence>
<dbReference type="InterPro" id="IPR013824">
    <property type="entry name" value="Topo_IA_cen_sub1"/>
</dbReference>
<evidence type="ECO:0000256" key="6">
    <source>
        <dbReference type="ARBA" id="ARBA00022842"/>
    </source>
</evidence>
<dbReference type="SMART" id="SM00436">
    <property type="entry name" value="TOP1Bc"/>
    <property type="match status" value="1"/>
</dbReference>
<dbReference type="Gene3D" id="3.40.50.140">
    <property type="match status" value="1"/>
</dbReference>
<keyword evidence="4" id="KW-0863">Zinc-finger</keyword>
<dbReference type="InterPro" id="IPR006171">
    <property type="entry name" value="TOPRIM_dom"/>
</dbReference>
<dbReference type="AlphaFoldDB" id="A0A1G6KAB9"/>
<dbReference type="GO" id="GO:0008270">
    <property type="term" value="F:zinc ion binding"/>
    <property type="evidence" value="ECO:0007669"/>
    <property type="project" value="UniProtKB-KW"/>
</dbReference>
<dbReference type="InterPro" id="IPR028612">
    <property type="entry name" value="Topoisom_1_IA"/>
</dbReference>
<dbReference type="PANTHER" id="PTHR42785">
    <property type="entry name" value="DNA TOPOISOMERASE, TYPE IA, CORE"/>
    <property type="match status" value="1"/>
</dbReference>
<dbReference type="Gene3D" id="1.10.290.10">
    <property type="entry name" value="Topoisomerase I, domain 4"/>
    <property type="match status" value="1"/>
</dbReference>
<evidence type="ECO:0000313" key="13">
    <source>
        <dbReference type="EMBL" id="SDC27545.1"/>
    </source>
</evidence>
<dbReference type="InterPro" id="IPR034149">
    <property type="entry name" value="TOPRIM_TopoI"/>
</dbReference>
<dbReference type="EMBL" id="FMYV01000002">
    <property type="protein sequence ID" value="SDC27545.1"/>
    <property type="molecule type" value="Genomic_DNA"/>
</dbReference>
<dbReference type="GO" id="GO:0003677">
    <property type="term" value="F:DNA binding"/>
    <property type="evidence" value="ECO:0007669"/>
    <property type="project" value="UniProtKB-KW"/>
</dbReference>
<reference evidence="13 15" key="1">
    <citation type="submission" date="2016-10" db="EMBL/GenBank/DDBJ databases">
        <authorList>
            <person name="de Groot N.N."/>
        </authorList>
    </citation>
    <scope>NUCLEOTIDE SEQUENCE [LARGE SCALE GENOMIC DNA]</scope>
    <source>
        <strain evidence="13 15">WG14</strain>
    </source>
</reference>
<dbReference type="InterPro" id="IPR003601">
    <property type="entry name" value="Topo_IA_2"/>
</dbReference>
<dbReference type="OrthoDB" id="9804262at2"/>
<comment type="similarity">
    <text evidence="2 10">Belongs to the type IA topoisomerase family.</text>
</comment>
<evidence type="ECO:0000256" key="10">
    <source>
        <dbReference type="HAMAP-Rule" id="MF_00952"/>
    </source>
</evidence>
<comment type="function">
    <text evidence="10">Releases the supercoiling and torsional tension of DNA, which is introduced during the DNA replication and transcription, by transiently cleaving and rejoining one strand of the DNA duplex. Introduces a single-strand break via transesterification at a target site in duplex DNA. The scissile phosphodiester is attacked by the catalytic tyrosine of the enzyme, resulting in the formation of a DNA-(5'-phosphotyrosyl)-enzyme intermediate and the expulsion of a 3'-OH DNA strand. The free DNA strand then undergoes passage around the unbroken strand, thus removing DNA supercoils. Finally, in the religation step, the DNA 3'-OH attacks the covalent intermediate to expel the active-site tyrosine and restore the DNA phosphodiester backbone.</text>
</comment>
<dbReference type="Pfam" id="PF01396">
    <property type="entry name" value="Zn_ribbon_Top1"/>
    <property type="match status" value="2"/>
</dbReference>
<accession>A0A1G6KAB9</accession>
<feature type="site" description="Interaction with DNA" evidence="10">
    <location>
        <position position="37"/>
    </location>
</feature>
<dbReference type="Pfam" id="PF01131">
    <property type="entry name" value="Topoisom_bac"/>
    <property type="match status" value="1"/>
</dbReference>
<name>A0A1G6KAB9_9BACT</name>
<dbReference type="InterPro" id="IPR023406">
    <property type="entry name" value="Topo_IA_AS"/>
</dbReference>
<sequence>MPTKKSKYVVIVESPAKAKTIERYLGKDYEVIASKGHIRDLPKKSFGVDIENNFDPEFEIMPGKKTVITEIKKKVKNKKVLLAADMDREGEAIAWHLANILKLDEKENNRIIFTEITKSTINKSINEPQKIDLKKVDAQLARRILDRIVGYKVSPLVWKVLKNYKTSAGRVQSAALKVMIDREREIFKFKPKEFFKIFLDYKNQKIPLVRENGKRLKQENIDKEKKDEILNYLKKREISLNQTTSKKNKRKQPSPFITSTLQQAAINYLGWTSKKTMQIAQKLYEGIDTSDGQIAFITYMRTDSTRISDEAQNSAKKYLKDNYGEKYSGKYTQKKSKQKTQDAHEAIRPTNIFIDENKAKSLLKGDYLKLYKLIWSRFMASQTSASIYDETKYIISDEDKKYDFEITSKKRIFDGFEKFWNYGNSEIEFEMQEAEKVDKKHLKTEQKETTPPSRFSEATLVKELESNGVGRPSTYSTIISTLLTRKYVNKFEKKYLRPTIAGFIVNDFLENNFPEIVDINFTARMEKDLDEIEEGENNSKKVLNEFYSNFENFFENAEKKIKEDKLDINYMSDVKCSKCDRQMKLNFGRYGFYLSCEEKDCKETQKIPFYAYGITLNDKLYISEFLKDFKENNNVEIGEKCPKCGSELVLKKGRFGEFIACSNYPDCKFTKSVPARGNCPVCGSEVGKMKSKRGKIYFKCTNKDCGEMFWNEPSGFNDPETGDPLFYYYKQREEKLYNPKTKTFYDKEEIEED</sequence>
<gene>
    <name evidence="10 14" type="primary">topA</name>
    <name evidence="14" type="ORF">E4650_05335</name>
    <name evidence="13" type="ORF">SAMN04488588_0786</name>
</gene>
<feature type="site" description="Interaction with DNA" evidence="10">
    <location>
        <position position="143"/>
    </location>
</feature>
<dbReference type="GO" id="GO:0005694">
    <property type="term" value="C:chromosome"/>
    <property type="evidence" value="ECO:0007669"/>
    <property type="project" value="InterPro"/>
</dbReference>
<dbReference type="InterPro" id="IPR013826">
    <property type="entry name" value="Topo_IA_cen_sub3"/>
</dbReference>
<dbReference type="PROSITE" id="PS50880">
    <property type="entry name" value="TOPRIM"/>
    <property type="match status" value="1"/>
</dbReference>
<feature type="site" description="Interaction with DNA" evidence="10">
    <location>
        <position position="158"/>
    </location>
</feature>
<dbReference type="PROSITE" id="PS00396">
    <property type="entry name" value="TOPO_IA_1"/>
    <property type="match status" value="1"/>
</dbReference>
<feature type="site" description="Interaction with DNA" evidence="10">
    <location>
        <position position="142"/>
    </location>
</feature>
<feature type="site" description="Interaction with DNA" evidence="10">
    <location>
        <position position="485"/>
    </location>
</feature>
<dbReference type="EC" id="5.6.2.1" evidence="10"/>
<keyword evidence="15" id="KW-1185">Reference proteome</keyword>
<dbReference type="PANTHER" id="PTHR42785:SF1">
    <property type="entry name" value="DNA TOPOISOMERASE"/>
    <property type="match status" value="1"/>
</dbReference>
<dbReference type="Proteomes" id="UP000199322">
    <property type="component" value="Unassembled WGS sequence"/>
</dbReference>
<comment type="catalytic activity">
    <reaction evidence="1 10">
        <text>ATP-independent breakage of single-stranded DNA, followed by passage and rejoining.</text>
        <dbReference type="EC" id="5.6.2.1"/>
    </reaction>
</comment>
<evidence type="ECO:0000256" key="4">
    <source>
        <dbReference type="ARBA" id="ARBA00022771"/>
    </source>
</evidence>
<dbReference type="InterPro" id="IPR013498">
    <property type="entry name" value="Topo_IA_Znf"/>
</dbReference>
<dbReference type="EMBL" id="SRME01000002">
    <property type="protein sequence ID" value="TGG88467.1"/>
    <property type="molecule type" value="Genomic_DNA"/>
</dbReference>
<evidence type="ECO:0000259" key="11">
    <source>
        <dbReference type="PROSITE" id="PS50880"/>
    </source>
</evidence>
<evidence type="ECO:0000256" key="3">
    <source>
        <dbReference type="ARBA" id="ARBA00022723"/>
    </source>
</evidence>
<feature type="region of interest" description="Interaction with DNA" evidence="10">
    <location>
        <begin position="167"/>
        <end position="172"/>
    </location>
</feature>
<feature type="site" description="Interaction with DNA" evidence="10">
    <location>
        <position position="301"/>
    </location>
</feature>
<reference evidence="14 16" key="2">
    <citation type="submission" date="2019-04" db="EMBL/GenBank/DDBJ databases">
        <title>Draft genome sequence data and analysis of a Fermenting Bacterium, Geotoga petraea strain HO-Geo1, isolated from heavy-oil petroleum reservoir in Russia.</title>
        <authorList>
            <person name="Grouzdev D.S."/>
            <person name="Semenova E.M."/>
            <person name="Sokolova D.S."/>
            <person name="Tourova T.P."/>
            <person name="Poltaraus A.B."/>
            <person name="Nazina T.N."/>
        </authorList>
    </citation>
    <scope>NUCLEOTIDE SEQUENCE [LARGE SCALE GENOMIC DNA]</scope>
    <source>
        <strain evidence="14 16">HO-Geo1</strain>
    </source>
</reference>
<dbReference type="GO" id="GO:0006265">
    <property type="term" value="P:DNA topological change"/>
    <property type="evidence" value="ECO:0007669"/>
    <property type="project" value="UniProtKB-UniRule"/>
</dbReference>
<dbReference type="Proteomes" id="UP000297288">
    <property type="component" value="Unassembled WGS sequence"/>
</dbReference>
<evidence type="ECO:0000313" key="16">
    <source>
        <dbReference type="Proteomes" id="UP000297288"/>
    </source>
</evidence>
<keyword evidence="6" id="KW-0460">Magnesium</keyword>
<keyword evidence="9 10" id="KW-0413">Isomerase</keyword>
<evidence type="ECO:0000256" key="7">
    <source>
        <dbReference type="ARBA" id="ARBA00023029"/>
    </source>
</evidence>
<dbReference type="STRING" id="28234.SAMN04488588_0786"/>
<dbReference type="InterPro" id="IPR023405">
    <property type="entry name" value="Topo_IA_core_domain"/>
</dbReference>
<evidence type="ECO:0000256" key="1">
    <source>
        <dbReference type="ARBA" id="ARBA00000213"/>
    </source>
</evidence>
<dbReference type="InterPro" id="IPR003602">
    <property type="entry name" value="Topo_IA_DNA-bd_dom"/>
</dbReference>
<dbReference type="InterPro" id="IPR000380">
    <property type="entry name" value="Topo_IA"/>
</dbReference>
<evidence type="ECO:0000256" key="9">
    <source>
        <dbReference type="ARBA" id="ARBA00023235"/>
    </source>
</evidence>
<evidence type="ECO:0000256" key="5">
    <source>
        <dbReference type="ARBA" id="ARBA00022833"/>
    </source>
</evidence>
<keyword evidence="5" id="KW-0862">Zinc</keyword>
<dbReference type="GO" id="GO:0003917">
    <property type="term" value="F:DNA topoisomerase type I (single strand cut, ATP-independent) activity"/>
    <property type="evidence" value="ECO:0007669"/>
    <property type="project" value="UniProtKB-UniRule"/>
</dbReference>
<organism evidence="13 15">
    <name type="scientific">Geotoga petraea</name>
    <dbReference type="NCBI Taxonomy" id="28234"/>
    <lineage>
        <taxon>Bacteria</taxon>
        <taxon>Thermotogati</taxon>
        <taxon>Thermotogota</taxon>
        <taxon>Thermotogae</taxon>
        <taxon>Petrotogales</taxon>
        <taxon>Petrotogaceae</taxon>
        <taxon>Geotoga</taxon>
    </lineage>
</organism>
<keyword evidence="3" id="KW-0479">Metal-binding</keyword>